<sequence length="501" mass="54127">MRKFSFILFLSALAIIGCSDSSDRRDTPVEPPLPPEPEFLEVPSPTVSAPPDEGAITLISTFFSFEDVGFQQTEFFLSGTATSFTNVGELGEDGRWEAEPAEEAEYMTRVVVYRPIEPADYSGTAVIEWLNVTSGFDTPVGWGSGHVEALRRGHAWVNVSAQIVGIEGVENATLPLALKVANPERYGELNHPGDSFSYDIFTQVTAAVRDTSPEGIMGGLDTNVLIAAGESQSASRLLTYINAVQPLYGAYDGFLVDSRYNSSQRLSQPPQAEILPPEIVRFRDDIAAPVINFQGETDVIPLSAVDERQPDSENFRLWEVAGAAHNDNYQLVTGRSDIGEGAEFALVVENTSILGAIQCDVPINSGPYAWVYMAALRNLETWVREGTPAPEAERLATLDDDSDYVYDDVGNVLGGVRTPYVDAPAARISGEIVSEGNGCRLSGTTTLFDAATMASLYVDRQGYIDAVDEATEVAVAAGYILDEDAVRIRAAAALQWDALGI</sequence>
<proteinExistence type="predicted"/>
<reference evidence="2" key="2">
    <citation type="submission" date="2020-09" db="EMBL/GenBank/DDBJ databases">
        <authorList>
            <person name="Sun Q."/>
            <person name="Kim S."/>
        </authorList>
    </citation>
    <scope>NUCLEOTIDE SEQUENCE</scope>
    <source>
        <strain evidence="2">KCTC 23430</strain>
    </source>
</reference>
<dbReference type="RefSeq" id="WP_189475549.1">
    <property type="nucleotide sequence ID" value="NZ_BMYM01000001.1"/>
</dbReference>
<comment type="caution">
    <text evidence="2">The sequence shown here is derived from an EMBL/GenBank/DDBJ whole genome shotgun (WGS) entry which is preliminary data.</text>
</comment>
<dbReference type="EMBL" id="BMYM01000001">
    <property type="protein sequence ID" value="GHD29112.1"/>
    <property type="molecule type" value="Genomic_DNA"/>
</dbReference>
<evidence type="ECO:0000259" key="1">
    <source>
        <dbReference type="Pfam" id="PF20091"/>
    </source>
</evidence>
<name>A0A918XFK1_9GAMM</name>
<dbReference type="InterPro" id="IPR045394">
    <property type="entry name" value="Abhydrolase_dom"/>
</dbReference>
<dbReference type="PROSITE" id="PS51257">
    <property type="entry name" value="PROKAR_LIPOPROTEIN"/>
    <property type="match status" value="1"/>
</dbReference>
<dbReference type="Pfam" id="PF20091">
    <property type="entry name" value="Abhydrolase_10"/>
    <property type="match status" value="1"/>
</dbReference>
<gene>
    <name evidence="2" type="ORF">GCM10007053_09170</name>
</gene>
<dbReference type="AlphaFoldDB" id="A0A918XFK1"/>
<feature type="domain" description="Alpha/beta hydrolase" evidence="1">
    <location>
        <begin position="55"/>
        <end position="489"/>
    </location>
</feature>
<evidence type="ECO:0000313" key="3">
    <source>
        <dbReference type="Proteomes" id="UP000644693"/>
    </source>
</evidence>
<organism evidence="2 3">
    <name type="scientific">Parahalioglobus pacificus</name>
    <dbReference type="NCBI Taxonomy" id="930806"/>
    <lineage>
        <taxon>Bacteria</taxon>
        <taxon>Pseudomonadati</taxon>
        <taxon>Pseudomonadota</taxon>
        <taxon>Gammaproteobacteria</taxon>
        <taxon>Cellvibrionales</taxon>
        <taxon>Halieaceae</taxon>
        <taxon>Parahalioglobus</taxon>
    </lineage>
</organism>
<accession>A0A918XFK1</accession>
<reference evidence="2" key="1">
    <citation type="journal article" date="2014" name="Int. J. Syst. Evol. Microbiol.">
        <title>Complete genome sequence of Corynebacterium casei LMG S-19264T (=DSM 44701T), isolated from a smear-ripened cheese.</title>
        <authorList>
            <consortium name="US DOE Joint Genome Institute (JGI-PGF)"/>
            <person name="Walter F."/>
            <person name="Albersmeier A."/>
            <person name="Kalinowski J."/>
            <person name="Ruckert C."/>
        </authorList>
    </citation>
    <scope>NUCLEOTIDE SEQUENCE</scope>
    <source>
        <strain evidence="2">KCTC 23430</strain>
    </source>
</reference>
<evidence type="ECO:0000313" key="2">
    <source>
        <dbReference type="EMBL" id="GHD29112.1"/>
    </source>
</evidence>
<protein>
    <recommendedName>
        <fullName evidence="1">Alpha/beta hydrolase domain-containing protein</fullName>
    </recommendedName>
</protein>
<dbReference type="Proteomes" id="UP000644693">
    <property type="component" value="Unassembled WGS sequence"/>
</dbReference>
<keyword evidence="3" id="KW-1185">Reference proteome</keyword>